<dbReference type="InterPro" id="IPR012296">
    <property type="entry name" value="Nuclease_put_TT1808"/>
</dbReference>
<keyword evidence="3" id="KW-1185">Reference proteome</keyword>
<dbReference type="InterPro" id="IPR008538">
    <property type="entry name" value="Uma2"/>
</dbReference>
<dbReference type="GO" id="GO:0004519">
    <property type="term" value="F:endonuclease activity"/>
    <property type="evidence" value="ECO:0007669"/>
    <property type="project" value="UniProtKB-KW"/>
</dbReference>
<dbReference type="PANTHER" id="PTHR34107:SF1">
    <property type="entry name" value="SLL0198 PROTEIN"/>
    <property type="match status" value="1"/>
</dbReference>
<dbReference type="Pfam" id="PF05685">
    <property type="entry name" value="Uma2"/>
    <property type="match status" value="1"/>
</dbReference>
<dbReference type="EMBL" id="JACHIP010000006">
    <property type="protein sequence ID" value="MBB5059524.1"/>
    <property type="molecule type" value="Genomic_DNA"/>
</dbReference>
<dbReference type="Gene3D" id="3.90.1570.10">
    <property type="entry name" value="tt1808, chain A"/>
    <property type="match status" value="1"/>
</dbReference>
<feature type="domain" description="Putative restriction endonuclease" evidence="1">
    <location>
        <begin position="19"/>
        <end position="149"/>
    </location>
</feature>
<gene>
    <name evidence="2" type="ORF">HDF16_004250</name>
</gene>
<dbReference type="SUPFAM" id="SSF52980">
    <property type="entry name" value="Restriction endonuclease-like"/>
    <property type="match status" value="1"/>
</dbReference>
<organism evidence="2 3">
    <name type="scientific">Granulicella aggregans</name>
    <dbReference type="NCBI Taxonomy" id="474949"/>
    <lineage>
        <taxon>Bacteria</taxon>
        <taxon>Pseudomonadati</taxon>
        <taxon>Acidobacteriota</taxon>
        <taxon>Terriglobia</taxon>
        <taxon>Terriglobales</taxon>
        <taxon>Acidobacteriaceae</taxon>
        <taxon>Granulicella</taxon>
    </lineage>
</organism>
<dbReference type="AlphaFoldDB" id="A0A7W8E5P5"/>
<keyword evidence="2" id="KW-0255">Endonuclease</keyword>
<keyword evidence="2" id="KW-0540">Nuclease</keyword>
<reference evidence="2 3" key="1">
    <citation type="submission" date="2020-08" db="EMBL/GenBank/DDBJ databases">
        <title>Genomic Encyclopedia of Type Strains, Phase IV (KMG-V): Genome sequencing to study the core and pangenomes of soil and plant-associated prokaryotes.</title>
        <authorList>
            <person name="Whitman W."/>
        </authorList>
    </citation>
    <scope>NUCLEOTIDE SEQUENCE [LARGE SCALE GENOMIC DNA]</scope>
    <source>
        <strain evidence="2 3">M8UP14</strain>
    </source>
</reference>
<protein>
    <submittedName>
        <fullName evidence="2">Uma2 family endonuclease</fullName>
    </submittedName>
</protein>
<comment type="caution">
    <text evidence="2">The sequence shown here is derived from an EMBL/GenBank/DDBJ whole genome shotgun (WGS) entry which is preliminary data.</text>
</comment>
<dbReference type="RefSeq" id="WP_184221120.1">
    <property type="nucleotide sequence ID" value="NZ_JACHIP010000006.1"/>
</dbReference>
<proteinExistence type="predicted"/>
<evidence type="ECO:0000259" key="1">
    <source>
        <dbReference type="Pfam" id="PF05685"/>
    </source>
</evidence>
<sequence length="182" mass="20635">MAASTLVPLQVYLEPDYRPDCDWIDGEVKERNSGEGQHSNIQVFFIGLFLQHKREWGIRVWPEQRVQVAANRFRVPDVTLTRAIDPFEAIITVAPLLCIEVMSSEQRMSEIEERAKDYLAMGVPMVWIVDPLRRTAFVSDANGHRQVPEELAVPGTEIRVTLQEVFAELDELEGGRGASSDQ</sequence>
<accession>A0A7W8E5P5</accession>
<keyword evidence="2" id="KW-0378">Hydrolase</keyword>
<evidence type="ECO:0000313" key="2">
    <source>
        <dbReference type="EMBL" id="MBB5059524.1"/>
    </source>
</evidence>
<name>A0A7W8E5P5_9BACT</name>
<dbReference type="CDD" id="cd06260">
    <property type="entry name" value="DUF820-like"/>
    <property type="match status" value="1"/>
</dbReference>
<dbReference type="Proteomes" id="UP000540989">
    <property type="component" value="Unassembled WGS sequence"/>
</dbReference>
<dbReference type="InterPro" id="IPR011335">
    <property type="entry name" value="Restrct_endonuc-II-like"/>
</dbReference>
<dbReference type="PANTHER" id="PTHR34107">
    <property type="entry name" value="SLL0198 PROTEIN-RELATED"/>
    <property type="match status" value="1"/>
</dbReference>
<evidence type="ECO:0000313" key="3">
    <source>
        <dbReference type="Proteomes" id="UP000540989"/>
    </source>
</evidence>